<protein>
    <submittedName>
        <fullName evidence="2">Uncharacterized protein</fullName>
    </submittedName>
</protein>
<keyword evidence="3" id="KW-1185">Reference proteome</keyword>
<name>A0AAV5AFG4_9AGAM</name>
<organism evidence="2 3">
    <name type="scientific">Clathrus columnatus</name>
    <dbReference type="NCBI Taxonomy" id="1419009"/>
    <lineage>
        <taxon>Eukaryota</taxon>
        <taxon>Fungi</taxon>
        <taxon>Dikarya</taxon>
        <taxon>Basidiomycota</taxon>
        <taxon>Agaricomycotina</taxon>
        <taxon>Agaricomycetes</taxon>
        <taxon>Phallomycetidae</taxon>
        <taxon>Phallales</taxon>
        <taxon>Clathraceae</taxon>
        <taxon>Clathrus</taxon>
    </lineage>
</organism>
<feature type="compositionally biased region" description="Polar residues" evidence="1">
    <location>
        <begin position="695"/>
        <end position="711"/>
    </location>
</feature>
<gene>
    <name evidence="2" type="ORF">Clacol_007635</name>
</gene>
<feature type="region of interest" description="Disordered" evidence="1">
    <location>
        <begin position="261"/>
        <end position="290"/>
    </location>
</feature>
<dbReference type="AlphaFoldDB" id="A0AAV5AFG4"/>
<evidence type="ECO:0000256" key="1">
    <source>
        <dbReference type="SAM" id="MobiDB-lite"/>
    </source>
</evidence>
<sequence length="725" mass="78462">MASASSFVTQDISSLRAAALLTLKPRSKSRPLPRRTSPEHPDDTSSIASTLRAPPSPELDYGSDDASGDAQKTPVNEEKKEGEKEEGEISDDETHRVVKPNLSMADIDNEPLPGLTSILNYDTNGNALSGFNGSIKPSGTLGSRLSTSSNPQPLDAENSTFGLIPSSSMPSSLFLPSSFKVDAEHVRPSLRMTAEEFAEAKEIILDLLGWSVPAEYLINCGLTREAIYYVFTELNLELPSNFDTTGIAPYPQFDKPKSTLLTSPLQSSNIPSNPASQQPDHPSPPLSPTAAKLYANSASIQSPRDSVSSSTVDMYSEPIPGLLQSTYSHDQSQTTIVTTNGDQGVRSTKEIPRHVYAGNLDEIETLRRQELLARKAALASRRKLDLKKQTISTTLSNTNVPKSPPISPVVSGEAVDNFLKSITSTNGGISIADGNNVDVAMEDNEPQPPTPSTSSSVAWGQFAIPLPKKPASKRAVASDWIDYETSSRNSPYPTFNGNGEYADIRRTSSTSNLSFANLISNRKVVIDFSDSDDDSPAENSTRSMNTSVGDVLRMTSQLGTREAMNLRHVPTPEALLLKEQEIKRMKELIAEREKNRLKKLANPPKGFTPPPVDSFRESGIPEGSRINNEETAHIHIKQEQDITPPLDPPNADIGAPIGEEDSVMQDIPDTGTKLSQLGTSDNLFIDRETAIAQPELTTESSFSDAASSETQDVPIDDNGVVPFFV</sequence>
<evidence type="ECO:0000313" key="3">
    <source>
        <dbReference type="Proteomes" id="UP001050691"/>
    </source>
</evidence>
<dbReference type="Proteomes" id="UP001050691">
    <property type="component" value="Unassembled WGS sequence"/>
</dbReference>
<evidence type="ECO:0000313" key="2">
    <source>
        <dbReference type="EMBL" id="GJJ13382.1"/>
    </source>
</evidence>
<proteinExistence type="predicted"/>
<reference evidence="2" key="1">
    <citation type="submission" date="2021-10" db="EMBL/GenBank/DDBJ databases">
        <title>De novo Genome Assembly of Clathrus columnatus (Basidiomycota, Fungi) Using Illumina and Nanopore Sequence Data.</title>
        <authorList>
            <person name="Ogiso-Tanaka E."/>
            <person name="Itagaki H."/>
            <person name="Hosoya T."/>
            <person name="Hosaka K."/>
        </authorList>
    </citation>
    <scope>NUCLEOTIDE SEQUENCE</scope>
    <source>
        <strain evidence="2">MO-923</strain>
    </source>
</reference>
<comment type="caution">
    <text evidence="2">The sequence shown here is derived from an EMBL/GenBank/DDBJ whole genome shotgun (WGS) entry which is preliminary data.</text>
</comment>
<accession>A0AAV5AFG4</accession>
<dbReference type="EMBL" id="BPWL01000008">
    <property type="protein sequence ID" value="GJJ13382.1"/>
    <property type="molecule type" value="Genomic_DNA"/>
</dbReference>
<feature type="region of interest" description="Disordered" evidence="1">
    <location>
        <begin position="21"/>
        <end position="98"/>
    </location>
</feature>
<feature type="compositionally biased region" description="Polar residues" evidence="1">
    <location>
        <begin position="261"/>
        <end position="280"/>
    </location>
</feature>
<feature type="region of interest" description="Disordered" evidence="1">
    <location>
        <begin position="694"/>
        <end position="718"/>
    </location>
</feature>